<keyword evidence="5" id="KW-1185">Reference proteome</keyword>
<keyword evidence="2" id="KW-1133">Transmembrane helix</keyword>
<evidence type="ECO:0000256" key="2">
    <source>
        <dbReference type="SAM" id="Phobius"/>
    </source>
</evidence>
<gene>
    <name evidence="4" type="ORF">D0Y65_023514</name>
    <name evidence="3" type="ORF">glysoja_043704</name>
</gene>
<sequence length="189" mass="20221">MLSQTHVLSSRPFSFNRFSMPTKMAVITSRAPFSVRVSTSTTSTPLAGDTIPALVMSEQQTPNLQSRVAAAPSIAVARNLGFRPTPELGLLSHLFVLSMAFGAFFSVAVFSIPTLIAFGRLGASVKKLSKVVSEEVPGTLHSLKLSSMELNDLTQQLSSLRHKIAGISKGKQDSSTARSRSFRKGNPAS</sequence>
<keyword evidence="2" id="KW-0812">Transmembrane</keyword>
<dbReference type="Proteomes" id="UP000289340">
    <property type="component" value="Chromosome 9"/>
</dbReference>
<evidence type="ECO:0000313" key="4">
    <source>
        <dbReference type="EMBL" id="RZB91147.1"/>
    </source>
</evidence>
<protein>
    <submittedName>
        <fullName evidence="3">Uncharacterized protein</fullName>
    </submittedName>
</protein>
<dbReference type="Gramene" id="XM_028392827.1">
    <property type="protein sequence ID" value="XP_028248628.1"/>
    <property type="gene ID" value="LOC114425864"/>
</dbReference>
<dbReference type="SMR" id="A0A0B2RN73"/>
<accession>A0A0B2RN73</accession>
<dbReference type="PANTHER" id="PTHR33825">
    <property type="entry name" value="CHITINASE-LIKE PROTEIN"/>
    <property type="match status" value="1"/>
</dbReference>
<dbReference type="EMBL" id="KN649529">
    <property type="protein sequence ID" value="KHN33257.1"/>
    <property type="molecule type" value="Genomic_DNA"/>
</dbReference>
<name>A0A0B2RN73_GLYSO</name>
<keyword evidence="2" id="KW-0472">Membrane</keyword>
<dbReference type="Proteomes" id="UP000053555">
    <property type="component" value="Unassembled WGS sequence"/>
</dbReference>
<feature type="transmembrane region" description="Helical" evidence="2">
    <location>
        <begin position="94"/>
        <end position="118"/>
    </location>
</feature>
<feature type="region of interest" description="Disordered" evidence="1">
    <location>
        <begin position="167"/>
        <end position="189"/>
    </location>
</feature>
<organism evidence="3">
    <name type="scientific">Glycine soja</name>
    <name type="common">Wild soybean</name>
    <dbReference type="NCBI Taxonomy" id="3848"/>
    <lineage>
        <taxon>Eukaryota</taxon>
        <taxon>Viridiplantae</taxon>
        <taxon>Streptophyta</taxon>
        <taxon>Embryophyta</taxon>
        <taxon>Tracheophyta</taxon>
        <taxon>Spermatophyta</taxon>
        <taxon>Magnoliopsida</taxon>
        <taxon>eudicotyledons</taxon>
        <taxon>Gunneridae</taxon>
        <taxon>Pentapetalae</taxon>
        <taxon>rosids</taxon>
        <taxon>fabids</taxon>
        <taxon>Fabales</taxon>
        <taxon>Fabaceae</taxon>
        <taxon>Papilionoideae</taxon>
        <taxon>50 kb inversion clade</taxon>
        <taxon>NPAAA clade</taxon>
        <taxon>indigoferoid/millettioid clade</taxon>
        <taxon>Phaseoleae</taxon>
        <taxon>Glycine</taxon>
        <taxon>Glycine subgen. Soja</taxon>
    </lineage>
</organism>
<evidence type="ECO:0000313" key="3">
    <source>
        <dbReference type="EMBL" id="KHN33257.1"/>
    </source>
</evidence>
<evidence type="ECO:0000313" key="5">
    <source>
        <dbReference type="Proteomes" id="UP000289340"/>
    </source>
</evidence>
<evidence type="ECO:0000256" key="1">
    <source>
        <dbReference type="SAM" id="MobiDB-lite"/>
    </source>
</evidence>
<dbReference type="EMBL" id="QZWG01000009">
    <property type="protein sequence ID" value="RZB91147.1"/>
    <property type="molecule type" value="Genomic_DNA"/>
</dbReference>
<dbReference type="PANTHER" id="PTHR33825:SF4">
    <property type="entry name" value="OS05G0137600 PROTEIN"/>
    <property type="match status" value="1"/>
</dbReference>
<proteinExistence type="predicted"/>
<reference evidence="3" key="1">
    <citation type="submission" date="2014-07" db="EMBL/GenBank/DDBJ databases">
        <title>Identification of a novel salt tolerance gene in wild soybean by whole-genome sequencing.</title>
        <authorList>
            <person name="Lam H.-M."/>
            <person name="Qi X."/>
            <person name="Li M.-W."/>
            <person name="Liu X."/>
            <person name="Xie M."/>
            <person name="Ni M."/>
            <person name="Xu X."/>
        </authorList>
    </citation>
    <scope>NUCLEOTIDE SEQUENCE [LARGE SCALE GENOMIC DNA]</scope>
    <source>
        <tissue evidence="3">Root</tissue>
    </source>
</reference>
<reference evidence="4 5" key="2">
    <citation type="submission" date="2018-09" db="EMBL/GenBank/DDBJ databases">
        <title>A high-quality reference genome of wild soybean provides a powerful tool to mine soybean genomes.</title>
        <authorList>
            <person name="Xie M."/>
            <person name="Chung C.Y.L."/>
            <person name="Li M.-W."/>
            <person name="Wong F.-L."/>
            <person name="Chan T.-F."/>
            <person name="Lam H.-M."/>
        </authorList>
    </citation>
    <scope>NUCLEOTIDE SEQUENCE [LARGE SCALE GENOMIC DNA]</scope>
    <source>
        <strain evidence="5">cv. W05</strain>
        <tissue evidence="4">Hypocotyl of etiolated seedlings</tissue>
    </source>
</reference>
<dbReference type="AlphaFoldDB" id="A0A0B2RN73"/>